<dbReference type="Gene3D" id="3.40.50.12780">
    <property type="entry name" value="N-terminal domain of ligase-like"/>
    <property type="match status" value="1"/>
</dbReference>
<dbReference type="AlphaFoldDB" id="A0A7Y9GR19"/>
<protein>
    <submittedName>
        <fullName evidence="3">Fatty-acyl-CoA synthase</fullName>
        <ecNumber evidence="3">6.2.1.-</ecNumber>
    </submittedName>
</protein>
<dbReference type="SUPFAM" id="SSF56801">
    <property type="entry name" value="Acetyl-CoA synthetase-like"/>
    <property type="match status" value="1"/>
</dbReference>
<evidence type="ECO:0000313" key="3">
    <source>
        <dbReference type="EMBL" id="NYE21120.1"/>
    </source>
</evidence>
<gene>
    <name evidence="3" type="ORF">BJ991_003148</name>
</gene>
<evidence type="ECO:0000259" key="1">
    <source>
        <dbReference type="Pfam" id="PF00501"/>
    </source>
</evidence>
<dbReference type="Pfam" id="PF13193">
    <property type="entry name" value="AMP-binding_C"/>
    <property type="match status" value="1"/>
</dbReference>
<dbReference type="Pfam" id="PF00501">
    <property type="entry name" value="AMP-binding"/>
    <property type="match status" value="1"/>
</dbReference>
<dbReference type="EC" id="6.2.1.-" evidence="3"/>
<accession>A0A7Y9GR19</accession>
<name>A0A7Y9GR19_9MICO</name>
<proteinExistence type="predicted"/>
<dbReference type="InterPro" id="IPR025110">
    <property type="entry name" value="AMP-bd_C"/>
</dbReference>
<dbReference type="Proteomes" id="UP000576969">
    <property type="component" value="Unassembled WGS sequence"/>
</dbReference>
<dbReference type="EMBL" id="JACCBV010000001">
    <property type="protein sequence ID" value="NYE21120.1"/>
    <property type="molecule type" value="Genomic_DNA"/>
</dbReference>
<comment type="caution">
    <text evidence="3">The sequence shown here is derived from an EMBL/GenBank/DDBJ whole genome shotgun (WGS) entry which is preliminary data.</text>
</comment>
<dbReference type="InterPro" id="IPR045851">
    <property type="entry name" value="AMP-bd_C_sf"/>
</dbReference>
<organism evidence="3 4">
    <name type="scientific">Microbacterium immunditiarum</name>
    <dbReference type="NCBI Taxonomy" id="337480"/>
    <lineage>
        <taxon>Bacteria</taxon>
        <taxon>Bacillati</taxon>
        <taxon>Actinomycetota</taxon>
        <taxon>Actinomycetes</taxon>
        <taxon>Micrococcales</taxon>
        <taxon>Microbacteriaceae</taxon>
        <taxon>Microbacterium</taxon>
    </lineage>
</organism>
<dbReference type="InterPro" id="IPR050237">
    <property type="entry name" value="ATP-dep_AMP-bd_enzyme"/>
</dbReference>
<dbReference type="InterPro" id="IPR042099">
    <property type="entry name" value="ANL_N_sf"/>
</dbReference>
<evidence type="ECO:0000259" key="2">
    <source>
        <dbReference type="Pfam" id="PF13193"/>
    </source>
</evidence>
<keyword evidence="3" id="KW-0436">Ligase</keyword>
<dbReference type="RefSeq" id="WP_179491538.1">
    <property type="nucleotide sequence ID" value="NZ_JACCBV010000001.1"/>
</dbReference>
<dbReference type="InterPro" id="IPR000873">
    <property type="entry name" value="AMP-dep_synth/lig_dom"/>
</dbReference>
<feature type="domain" description="AMP-binding enzyme C-terminal" evidence="2">
    <location>
        <begin position="441"/>
        <end position="514"/>
    </location>
</feature>
<keyword evidence="4" id="KW-1185">Reference proteome</keyword>
<dbReference type="PANTHER" id="PTHR43767:SF1">
    <property type="entry name" value="NONRIBOSOMAL PEPTIDE SYNTHASE PES1 (EUROFUNG)-RELATED"/>
    <property type="match status" value="1"/>
</dbReference>
<evidence type="ECO:0000313" key="4">
    <source>
        <dbReference type="Proteomes" id="UP000576969"/>
    </source>
</evidence>
<dbReference type="Gene3D" id="3.30.300.30">
    <property type="match status" value="1"/>
</dbReference>
<dbReference type="GO" id="GO:0016878">
    <property type="term" value="F:acid-thiol ligase activity"/>
    <property type="evidence" value="ECO:0007669"/>
    <property type="project" value="UniProtKB-ARBA"/>
</dbReference>
<reference evidence="3 4" key="1">
    <citation type="submission" date="2020-07" db="EMBL/GenBank/DDBJ databases">
        <title>Sequencing the genomes of 1000 actinobacteria strains.</title>
        <authorList>
            <person name="Klenk H.-P."/>
        </authorList>
    </citation>
    <scope>NUCLEOTIDE SEQUENCE [LARGE SCALE GENOMIC DNA]</scope>
    <source>
        <strain evidence="3 4">DSM 24662</strain>
    </source>
</reference>
<feature type="domain" description="AMP-dependent synthetase/ligase" evidence="1">
    <location>
        <begin position="12"/>
        <end position="381"/>
    </location>
</feature>
<dbReference type="PANTHER" id="PTHR43767">
    <property type="entry name" value="LONG-CHAIN-FATTY-ACID--COA LIGASE"/>
    <property type="match status" value="1"/>
</dbReference>
<sequence length="534" mass="56872">MRAHYADIWQAIARALPDRTAILAIDGEEWTYERFAREAGSLAATLSAHGVRAGDRVAMLLYNRPEFLLTQFACLAAGFTPVPLNFRLRAGEVAALLDDSGAAALVYPTSLTAVVVDAEERAGHDVLLISVRDDATAEAPGIAWKDAVAGDAPLPPAAIDGTELWIYTGGTTGRPKAVRWDEQDMFEVQMFATYSLSGLEWPQTTSDAAQIASDPATPHMVNLPLAPFMHGTALTTSMNTLTLGGTVLVTSSARLDADAALRFANDARATRIIVAGDAIAVPLVDAAERLRLGLPTVTSIMSSGMRFSPETKRGLHRLGALSIHDLLASTEGGGFAVTTTTGEHDLPGRPKLFPTAVVLDEQRNEIQDRPGALGVLAQRGALPLGYYGDQEKTDATFPVIDGVRHVIPGDWVRVEDDRHIEFLGRGSGVINTGGEKVYPLEVEEALLSHPAVADAVVLGTPDPRFGEVVTAVVERAADVTPDELIAHVDGQLAGYKKPRRIVFRSSMDRSPTGKVDIGRLRDEILAANASGGTA</sequence>